<dbReference type="InterPro" id="IPR045422">
    <property type="entry name" value="DUF6511"/>
</dbReference>
<comment type="caution">
    <text evidence="1">The sequence shown here is derived from an EMBL/GenBank/DDBJ whole genome shotgun (WGS) entry which is preliminary data.</text>
</comment>
<dbReference type="eggNOG" id="ENOG5032R0S">
    <property type="taxonomic scope" value="Bacteria"/>
</dbReference>
<dbReference type="EMBL" id="AONQ01000025">
    <property type="protein sequence ID" value="EME69896.1"/>
    <property type="molecule type" value="Genomic_DNA"/>
</dbReference>
<evidence type="ECO:0000313" key="1">
    <source>
        <dbReference type="EMBL" id="EME69896.1"/>
    </source>
</evidence>
<protein>
    <submittedName>
        <fullName evidence="1">Uncharacterized protein</fullName>
    </submittedName>
</protein>
<name>M2YA44_9PROT</name>
<evidence type="ECO:0000313" key="2">
    <source>
        <dbReference type="Proteomes" id="UP000011744"/>
    </source>
</evidence>
<dbReference type="AlphaFoldDB" id="M2YA44"/>
<dbReference type="PATRIC" id="fig|1244869.3.peg.2188"/>
<organism evidence="1 2">
    <name type="scientific">Paramagnetospirillum caucaseum</name>
    <dbReference type="NCBI Taxonomy" id="1244869"/>
    <lineage>
        <taxon>Bacteria</taxon>
        <taxon>Pseudomonadati</taxon>
        <taxon>Pseudomonadota</taxon>
        <taxon>Alphaproteobacteria</taxon>
        <taxon>Rhodospirillales</taxon>
        <taxon>Magnetospirillaceae</taxon>
        <taxon>Paramagnetospirillum</taxon>
    </lineage>
</organism>
<sequence>MRCQQAGAKIARDHNGMIDKTARENQAIRDARRPFAEALTALALMEPFYHRTAEDIDRLIEAAVTGYVESMQRQAGVKERSGLPFDDEIPF</sequence>
<proteinExistence type="predicted"/>
<dbReference type="Pfam" id="PF20121">
    <property type="entry name" value="DUF6511"/>
    <property type="match status" value="1"/>
</dbReference>
<keyword evidence="2" id="KW-1185">Reference proteome</keyword>
<accession>M2YA44</accession>
<gene>
    <name evidence="1" type="ORF">H261_10844</name>
</gene>
<reference evidence="1 2" key="1">
    <citation type="journal article" date="2014" name="Genome Announc.">
        <title>Draft Genome Sequence of Magnetospirillum sp. Strain SO-1, a Freshwater Magnetotactic Bacterium Isolated from the Ol'khovka River, Russia.</title>
        <authorList>
            <person name="Grouzdev D.S."/>
            <person name="Dziuba M.V."/>
            <person name="Sukhacheva M.S."/>
            <person name="Mardanov A.V."/>
            <person name="Beletskiy A.V."/>
            <person name="Kuznetsov B.B."/>
            <person name="Skryabin K.G."/>
        </authorList>
    </citation>
    <scope>NUCLEOTIDE SEQUENCE [LARGE SCALE GENOMIC DNA]</scope>
    <source>
        <strain evidence="1 2">SO-1</strain>
    </source>
</reference>
<dbReference type="STRING" id="1244869.H261_10844"/>
<dbReference type="Proteomes" id="UP000011744">
    <property type="component" value="Unassembled WGS sequence"/>
</dbReference>